<comment type="caution">
    <text evidence="2">The sequence shown here is derived from an EMBL/GenBank/DDBJ whole genome shotgun (WGS) entry which is preliminary data.</text>
</comment>
<reference evidence="3" key="1">
    <citation type="journal article" date="2019" name="Int. J. Syst. Evol. Microbiol.">
        <title>The Global Catalogue of Microorganisms (GCM) 10K type strain sequencing project: providing services to taxonomists for standard genome sequencing and annotation.</title>
        <authorList>
            <consortium name="The Broad Institute Genomics Platform"/>
            <consortium name="The Broad Institute Genome Sequencing Center for Infectious Disease"/>
            <person name="Wu L."/>
            <person name="Ma J."/>
        </authorList>
    </citation>
    <scope>NUCLEOTIDE SEQUENCE [LARGE SCALE GENOMIC DNA]</scope>
    <source>
        <strain evidence="3">CCUG 55074</strain>
    </source>
</reference>
<protein>
    <submittedName>
        <fullName evidence="2">Uncharacterized protein</fullName>
    </submittedName>
</protein>
<accession>A0ABW3T6I7</accession>
<evidence type="ECO:0000256" key="1">
    <source>
        <dbReference type="SAM" id="Phobius"/>
    </source>
</evidence>
<sequence length="45" mass="4866">MEQKNEKGGGAGLALKNILLFVGVALVSLVLVELLKLKILPLFFQ</sequence>
<dbReference type="Proteomes" id="UP001597216">
    <property type="component" value="Unassembled WGS sequence"/>
</dbReference>
<proteinExistence type="predicted"/>
<name>A0ABW3T6I7_9CAUL</name>
<dbReference type="RefSeq" id="WP_374347912.1">
    <property type="nucleotide sequence ID" value="NZ_JBHTLQ010000079.1"/>
</dbReference>
<evidence type="ECO:0000313" key="2">
    <source>
        <dbReference type="EMBL" id="MFD1192789.1"/>
    </source>
</evidence>
<gene>
    <name evidence="2" type="ORF">ACFQ27_19530</name>
</gene>
<keyword evidence="1" id="KW-1133">Transmembrane helix</keyword>
<keyword evidence="1" id="KW-0472">Membrane</keyword>
<keyword evidence="3" id="KW-1185">Reference proteome</keyword>
<keyword evidence="1" id="KW-0812">Transmembrane</keyword>
<dbReference type="EMBL" id="JBHTLQ010000079">
    <property type="protein sequence ID" value="MFD1192789.1"/>
    <property type="molecule type" value="Genomic_DNA"/>
</dbReference>
<feature type="transmembrane region" description="Helical" evidence="1">
    <location>
        <begin position="18"/>
        <end position="35"/>
    </location>
</feature>
<organism evidence="2 3">
    <name type="scientific">Phenylobacterium conjunctum</name>
    <dbReference type="NCBI Taxonomy" id="1298959"/>
    <lineage>
        <taxon>Bacteria</taxon>
        <taxon>Pseudomonadati</taxon>
        <taxon>Pseudomonadota</taxon>
        <taxon>Alphaproteobacteria</taxon>
        <taxon>Caulobacterales</taxon>
        <taxon>Caulobacteraceae</taxon>
        <taxon>Phenylobacterium</taxon>
    </lineage>
</organism>
<evidence type="ECO:0000313" key="3">
    <source>
        <dbReference type="Proteomes" id="UP001597216"/>
    </source>
</evidence>